<dbReference type="SUPFAM" id="SSF54427">
    <property type="entry name" value="NTF2-like"/>
    <property type="match status" value="1"/>
</dbReference>
<dbReference type="EMBL" id="FZPH01000012">
    <property type="protein sequence ID" value="SNT60564.1"/>
    <property type="molecule type" value="Genomic_DNA"/>
</dbReference>
<dbReference type="InterPro" id="IPR037401">
    <property type="entry name" value="SnoaL-like"/>
</dbReference>
<evidence type="ECO:0000259" key="1">
    <source>
        <dbReference type="Pfam" id="PF12680"/>
    </source>
</evidence>
<dbReference type="Gene3D" id="3.10.450.50">
    <property type="match status" value="1"/>
</dbReference>
<organism evidence="2 3">
    <name type="scientific">Asanoa hainanensis</name>
    <dbReference type="NCBI Taxonomy" id="560556"/>
    <lineage>
        <taxon>Bacteria</taxon>
        <taxon>Bacillati</taxon>
        <taxon>Actinomycetota</taxon>
        <taxon>Actinomycetes</taxon>
        <taxon>Micromonosporales</taxon>
        <taxon>Micromonosporaceae</taxon>
        <taxon>Asanoa</taxon>
    </lineage>
</organism>
<gene>
    <name evidence="2" type="ORF">SAMN05421812_112126</name>
</gene>
<feature type="domain" description="SnoaL-like" evidence="1">
    <location>
        <begin position="28"/>
        <end position="122"/>
    </location>
</feature>
<dbReference type="AlphaFoldDB" id="A0A239P1Q3"/>
<protein>
    <submittedName>
        <fullName evidence="2">Ketosteroid isomerase-related protein</fullName>
    </submittedName>
</protein>
<dbReference type="RefSeq" id="WP_089253304.1">
    <property type="nucleotide sequence ID" value="NZ_FZPH01000012.1"/>
</dbReference>
<dbReference type="OrthoDB" id="6657864at2"/>
<dbReference type="GO" id="GO:0016853">
    <property type="term" value="F:isomerase activity"/>
    <property type="evidence" value="ECO:0007669"/>
    <property type="project" value="UniProtKB-KW"/>
</dbReference>
<evidence type="ECO:0000313" key="2">
    <source>
        <dbReference type="EMBL" id="SNT60564.1"/>
    </source>
</evidence>
<dbReference type="InterPro" id="IPR032710">
    <property type="entry name" value="NTF2-like_dom_sf"/>
</dbReference>
<accession>A0A239P1Q3</accession>
<reference evidence="2 3" key="1">
    <citation type="submission" date="2017-06" db="EMBL/GenBank/DDBJ databases">
        <authorList>
            <person name="Kim H.J."/>
            <person name="Triplett B.A."/>
        </authorList>
    </citation>
    <scope>NUCLEOTIDE SEQUENCE [LARGE SCALE GENOMIC DNA]</scope>
    <source>
        <strain evidence="2 3">CGMCC 4.5593</strain>
    </source>
</reference>
<keyword evidence="2" id="KW-0413">Isomerase</keyword>
<sequence>MTTESSKTLALDFLQHHLASDQWILDNVHDDFEMSYEHDPGTFPRAGMPPLSKANLRSFGETARAIWGTGEGAVRQTPYGLVIAEGDHVAVQVFVTGTTPGGKQLNNRTAFFFEIKDGQVHRVRLHEDTAYIMKNWGDEVEDLDDNRVE</sequence>
<dbReference type="Proteomes" id="UP000198362">
    <property type="component" value="Unassembled WGS sequence"/>
</dbReference>
<keyword evidence="3" id="KW-1185">Reference proteome</keyword>
<dbReference type="Pfam" id="PF12680">
    <property type="entry name" value="SnoaL_2"/>
    <property type="match status" value="1"/>
</dbReference>
<proteinExistence type="predicted"/>
<name>A0A239P1Q3_9ACTN</name>
<evidence type="ECO:0000313" key="3">
    <source>
        <dbReference type="Proteomes" id="UP000198362"/>
    </source>
</evidence>